<dbReference type="PROSITE" id="PS50948">
    <property type="entry name" value="PAN"/>
    <property type="match status" value="1"/>
</dbReference>
<protein>
    <recommendedName>
        <fullName evidence="8">Bulb-type lectin domain-containing protein</fullName>
    </recommendedName>
</protein>
<dbReference type="EMBL" id="QEFC01001477">
    <property type="protein sequence ID" value="KAE9457579.1"/>
    <property type="molecule type" value="Genomic_DNA"/>
</dbReference>
<evidence type="ECO:0000259" key="4">
    <source>
        <dbReference type="PROSITE" id="PS50927"/>
    </source>
</evidence>
<dbReference type="AlphaFoldDB" id="A0A6A4LQ91"/>
<dbReference type="Proteomes" id="UP000428333">
    <property type="component" value="Linkage Group LG06"/>
</dbReference>
<evidence type="ECO:0000313" key="7">
    <source>
        <dbReference type="Proteomes" id="UP000428333"/>
    </source>
</evidence>
<dbReference type="SMART" id="SM00108">
    <property type="entry name" value="B_lectin"/>
    <property type="match status" value="1"/>
</dbReference>
<dbReference type="OrthoDB" id="4062651at2759"/>
<proteinExistence type="predicted"/>
<sequence>NNLDLVMAKPSLCLIISLDIIITIFIFSVHLNNAQSVKYHPQANLSTTWINNNPTIYINSTDVFAGFKMTPVLSLSNTSQFVSGFYCFSNESSCFFGIVIFAKRYDFEDGTLVNAPQLVWSANRDRPVETNATLKFTGNGDLILEYADGDMVWSTNTGGKSVMGIRFTESGNLVLFDRNNAPVWQSFDHPTDSLLIGQKLVSGQKLIARTSSSDFSQGLFWLSVRYGRLSGYFEANPQLVYYETILEGISNVTEEEEYVAFKNGSFDGQSIPLGSTAQFMRLEPDGHLRVYEWGGAEWNAVADLLTSGIGECGYPMACGKYGICSSNGQCGCLEGSNNETRNFNQINYKQPNLGCSLVTPITCNDSQYHSLLELKNTSYFNLNSRYNTEVNEKLQLEDCKNACLRNCSCKAALFVYELFDSTPSRGCLLLFDVFSLINNEGGYNNVSVFLKLQNSPTKQPSLPTDFPRKKSRRGTIVLGSSLGALFGLHGAEVVEMMRLAVWCLQGDFTKRPSMSVVVKVLEGSVDVENNLEYSFTSPAVPRTIAAAGHVEGVISAGTPPLPSTLSGPR</sequence>
<evidence type="ECO:0000313" key="6">
    <source>
        <dbReference type="EMBL" id="KAE9457579.1"/>
    </source>
</evidence>
<comment type="caution">
    <text evidence="6">The sequence shown here is derived from an EMBL/GenBank/DDBJ whole genome shotgun (WGS) entry which is preliminary data.</text>
</comment>
<dbReference type="InterPro" id="IPR036426">
    <property type="entry name" value="Bulb-type_lectin_dom_sf"/>
</dbReference>
<feature type="non-terminal residue" evidence="6">
    <location>
        <position position="1"/>
    </location>
</feature>
<dbReference type="CDD" id="cd00028">
    <property type="entry name" value="B_lectin"/>
    <property type="match status" value="1"/>
</dbReference>
<keyword evidence="3" id="KW-1133">Transmembrane helix</keyword>
<accession>A0A6A4LQ91</accession>
<dbReference type="PROSITE" id="PS50927">
    <property type="entry name" value="BULB_LECTIN"/>
    <property type="match status" value="1"/>
</dbReference>
<keyword evidence="3" id="KW-0472">Membrane</keyword>
<feature type="domain" description="Bulb-type lectin" evidence="4">
    <location>
        <begin position="66"/>
        <end position="188"/>
    </location>
</feature>
<evidence type="ECO:0000256" key="3">
    <source>
        <dbReference type="SAM" id="Phobius"/>
    </source>
</evidence>
<evidence type="ECO:0000256" key="2">
    <source>
        <dbReference type="ARBA" id="ARBA00023180"/>
    </source>
</evidence>
<dbReference type="PANTHER" id="PTHR47976">
    <property type="entry name" value="G-TYPE LECTIN S-RECEPTOR-LIKE SERINE/THREONINE-PROTEIN KINASE SD2-5"/>
    <property type="match status" value="1"/>
</dbReference>
<organism evidence="6 7">
    <name type="scientific">Rhododendron williamsianum</name>
    <dbReference type="NCBI Taxonomy" id="262921"/>
    <lineage>
        <taxon>Eukaryota</taxon>
        <taxon>Viridiplantae</taxon>
        <taxon>Streptophyta</taxon>
        <taxon>Embryophyta</taxon>
        <taxon>Tracheophyta</taxon>
        <taxon>Spermatophyta</taxon>
        <taxon>Magnoliopsida</taxon>
        <taxon>eudicotyledons</taxon>
        <taxon>Gunneridae</taxon>
        <taxon>Pentapetalae</taxon>
        <taxon>asterids</taxon>
        <taxon>Ericales</taxon>
        <taxon>Ericaceae</taxon>
        <taxon>Ericoideae</taxon>
        <taxon>Rhodoreae</taxon>
        <taxon>Rhododendron</taxon>
    </lineage>
</organism>
<reference evidence="6 7" key="1">
    <citation type="journal article" date="2019" name="Genome Biol. Evol.">
        <title>The Rhododendron genome and chromosomal organization provide insight into shared whole-genome duplications across the heath family (Ericaceae).</title>
        <authorList>
            <person name="Soza V.L."/>
            <person name="Lindsley D."/>
            <person name="Waalkes A."/>
            <person name="Ramage E."/>
            <person name="Patwardhan R.P."/>
            <person name="Burton J.N."/>
            <person name="Adey A."/>
            <person name="Kumar A."/>
            <person name="Qiu R."/>
            <person name="Shendure J."/>
            <person name="Hall B."/>
        </authorList>
    </citation>
    <scope>NUCLEOTIDE SEQUENCE [LARGE SCALE GENOMIC DNA]</scope>
    <source>
        <strain evidence="6">RSF 1966-606</strain>
    </source>
</reference>
<name>A0A6A4LQ91_9ERIC</name>
<dbReference type="Pfam" id="PF08276">
    <property type="entry name" value="PAN_2"/>
    <property type="match status" value="1"/>
</dbReference>
<dbReference type="InterPro" id="IPR001480">
    <property type="entry name" value="Bulb-type_lectin_dom"/>
</dbReference>
<keyword evidence="2" id="KW-0325">Glycoprotein</keyword>
<dbReference type="Pfam" id="PF01453">
    <property type="entry name" value="B_lectin"/>
    <property type="match status" value="1"/>
</dbReference>
<keyword evidence="7" id="KW-1185">Reference proteome</keyword>
<evidence type="ECO:0000259" key="5">
    <source>
        <dbReference type="PROSITE" id="PS50948"/>
    </source>
</evidence>
<dbReference type="PANTHER" id="PTHR47976:SF30">
    <property type="entry name" value="RECEPTOR-LIKE SERINE_THREONINE-PROTEIN KINASE"/>
    <property type="match status" value="1"/>
</dbReference>
<keyword evidence="3" id="KW-0812">Transmembrane</keyword>
<feature type="domain" description="Apple" evidence="5">
    <location>
        <begin position="363"/>
        <end position="453"/>
    </location>
</feature>
<dbReference type="InterPro" id="IPR051343">
    <property type="entry name" value="G-type_lectin_kinases/EP1-like"/>
</dbReference>
<keyword evidence="1" id="KW-0732">Signal</keyword>
<evidence type="ECO:0008006" key="8">
    <source>
        <dbReference type="Google" id="ProtNLM"/>
    </source>
</evidence>
<gene>
    <name evidence="6" type="ORF">C3L33_10513</name>
</gene>
<feature type="transmembrane region" description="Helical" evidence="3">
    <location>
        <begin position="12"/>
        <end position="31"/>
    </location>
</feature>
<dbReference type="InterPro" id="IPR003609">
    <property type="entry name" value="Pan_app"/>
</dbReference>
<dbReference type="SUPFAM" id="SSF51110">
    <property type="entry name" value="alpha-D-mannose-specific plant lectins"/>
    <property type="match status" value="1"/>
</dbReference>
<evidence type="ECO:0000256" key="1">
    <source>
        <dbReference type="ARBA" id="ARBA00022729"/>
    </source>
</evidence>
<dbReference type="Gene3D" id="2.90.10.10">
    <property type="entry name" value="Bulb-type lectin domain"/>
    <property type="match status" value="1"/>
</dbReference>